<organism evidence="9">
    <name type="scientific">Glycine soja</name>
    <name type="common">Wild soybean</name>
    <dbReference type="NCBI Taxonomy" id="3848"/>
    <lineage>
        <taxon>Eukaryota</taxon>
        <taxon>Viridiplantae</taxon>
        <taxon>Streptophyta</taxon>
        <taxon>Embryophyta</taxon>
        <taxon>Tracheophyta</taxon>
        <taxon>Spermatophyta</taxon>
        <taxon>Magnoliopsida</taxon>
        <taxon>eudicotyledons</taxon>
        <taxon>Gunneridae</taxon>
        <taxon>Pentapetalae</taxon>
        <taxon>rosids</taxon>
        <taxon>fabids</taxon>
        <taxon>Fabales</taxon>
        <taxon>Fabaceae</taxon>
        <taxon>Papilionoideae</taxon>
        <taxon>50 kb inversion clade</taxon>
        <taxon>NPAAA clade</taxon>
        <taxon>indigoferoid/millettioid clade</taxon>
        <taxon>Phaseoleae</taxon>
        <taxon>Glycine</taxon>
        <taxon>Glycine subgen. Soja</taxon>
    </lineage>
</organism>
<dbReference type="Pfam" id="PF01490">
    <property type="entry name" value="Aa_trans"/>
    <property type="match status" value="1"/>
</dbReference>
<feature type="transmembrane region" description="Helical" evidence="7">
    <location>
        <begin position="61"/>
        <end position="82"/>
    </location>
</feature>
<protein>
    <recommendedName>
        <fullName evidence="8">Amino acid transporter transmembrane domain-containing protein</fullName>
    </recommendedName>
</protein>
<feature type="transmembrane region" description="Helical" evidence="7">
    <location>
        <begin position="94"/>
        <end position="115"/>
    </location>
</feature>
<feature type="domain" description="Amino acid transporter transmembrane" evidence="8">
    <location>
        <begin position="37"/>
        <end position="89"/>
    </location>
</feature>
<keyword evidence="2" id="KW-0813">Transport</keyword>
<evidence type="ECO:0000256" key="6">
    <source>
        <dbReference type="ARBA" id="ARBA00023136"/>
    </source>
</evidence>
<evidence type="ECO:0000256" key="3">
    <source>
        <dbReference type="ARBA" id="ARBA00022692"/>
    </source>
</evidence>
<evidence type="ECO:0000256" key="2">
    <source>
        <dbReference type="ARBA" id="ARBA00022448"/>
    </source>
</evidence>
<dbReference type="AlphaFoldDB" id="A0A0B2R7A6"/>
<dbReference type="Proteomes" id="UP000053555">
    <property type="component" value="Unassembled WGS sequence"/>
</dbReference>
<evidence type="ECO:0000256" key="1">
    <source>
        <dbReference type="ARBA" id="ARBA00004370"/>
    </source>
</evidence>
<evidence type="ECO:0000313" key="9">
    <source>
        <dbReference type="EMBL" id="KHN27682.1"/>
    </source>
</evidence>
<keyword evidence="4" id="KW-0029">Amino-acid transport</keyword>
<dbReference type="GO" id="GO:0016020">
    <property type="term" value="C:membrane"/>
    <property type="evidence" value="ECO:0007669"/>
    <property type="project" value="UniProtKB-SubCell"/>
</dbReference>
<evidence type="ECO:0000256" key="5">
    <source>
        <dbReference type="ARBA" id="ARBA00022989"/>
    </source>
</evidence>
<gene>
    <name evidence="9" type="ORF">glysoja_026249</name>
</gene>
<keyword evidence="5 7" id="KW-1133">Transmembrane helix</keyword>
<comment type="subcellular location">
    <subcellularLocation>
        <location evidence="1">Membrane</location>
    </subcellularLocation>
</comment>
<accession>A0A0B2R7A6</accession>
<evidence type="ECO:0000256" key="4">
    <source>
        <dbReference type="ARBA" id="ARBA00022970"/>
    </source>
</evidence>
<dbReference type="InterPro" id="IPR013057">
    <property type="entry name" value="AA_transpt_TM"/>
</dbReference>
<evidence type="ECO:0000259" key="8">
    <source>
        <dbReference type="Pfam" id="PF01490"/>
    </source>
</evidence>
<sequence>MSTLLPTSTTVHEAENRIASQQHHRRDAGTLFVLKSKGSWIHCGYHLITSIVSPSLLSLPYALTFLGWKAGILCLVIGALHAQLGNRQLLYRDMARDILGTTLLPCIINTLEYIIKML</sequence>
<dbReference type="GO" id="GO:0006865">
    <property type="term" value="P:amino acid transport"/>
    <property type="evidence" value="ECO:0007669"/>
    <property type="project" value="UniProtKB-KW"/>
</dbReference>
<name>A0A0B2R7A6_GLYSO</name>
<reference evidence="9" key="1">
    <citation type="submission" date="2014-07" db="EMBL/GenBank/DDBJ databases">
        <title>Identification of a novel salt tolerance gene in wild soybean by whole-genome sequencing.</title>
        <authorList>
            <person name="Lam H.-M."/>
            <person name="Qi X."/>
            <person name="Li M.-W."/>
            <person name="Liu X."/>
            <person name="Xie M."/>
            <person name="Ni M."/>
            <person name="Xu X."/>
        </authorList>
    </citation>
    <scope>NUCLEOTIDE SEQUENCE [LARGE SCALE GENOMIC DNA]</scope>
    <source>
        <tissue evidence="9">Root</tissue>
    </source>
</reference>
<proteinExistence type="predicted"/>
<keyword evidence="6 7" id="KW-0472">Membrane</keyword>
<evidence type="ECO:0000256" key="7">
    <source>
        <dbReference type="SAM" id="Phobius"/>
    </source>
</evidence>
<keyword evidence="3 7" id="KW-0812">Transmembrane</keyword>
<dbReference type="EMBL" id="KN653124">
    <property type="protein sequence ID" value="KHN27682.1"/>
    <property type="molecule type" value="Genomic_DNA"/>
</dbReference>